<evidence type="ECO:0000313" key="2">
    <source>
        <dbReference type="CGD" id="CAL0000170679"/>
    </source>
</evidence>
<dbReference type="InterPro" id="IPR045136">
    <property type="entry name" value="Iah1-like"/>
</dbReference>
<dbReference type="Gene3D" id="3.40.50.1110">
    <property type="entry name" value="SGNH hydrolase"/>
    <property type="match status" value="1"/>
</dbReference>
<dbReference type="VEuPathDB" id="FungiDB:CD36_35535"/>
<dbReference type="OrthoDB" id="671439at2759"/>
<accession>B9WN74</accession>
<reference evidence="3 4" key="1">
    <citation type="journal article" date="2009" name="Genome Res.">
        <title>Comparative genomics of the fungal pathogens Candida dubliniensis and Candida albicans.</title>
        <authorList>
            <person name="Jackson A.P."/>
            <person name="Gamble J.A."/>
            <person name="Yeomans T."/>
            <person name="Moran G.P."/>
            <person name="Saunders D."/>
            <person name="Harris D."/>
            <person name="Aslett M."/>
            <person name="Barrell J.F."/>
            <person name="Butler G."/>
            <person name="Citiulo F."/>
            <person name="Coleman D.C."/>
            <person name="de Groot P.W.J."/>
            <person name="Goodwin T.J."/>
            <person name="Quail M.A."/>
            <person name="McQuillan J."/>
            <person name="Munro C.A."/>
            <person name="Pain A."/>
            <person name="Poulter R.T."/>
            <person name="Rajandream M.A."/>
            <person name="Renauld H."/>
            <person name="Spiering M.J."/>
            <person name="Tivey A."/>
            <person name="Gow N.A.R."/>
            <person name="Barrell B."/>
            <person name="Sullivan D.J."/>
            <person name="Berriman M."/>
        </authorList>
    </citation>
    <scope>NUCLEOTIDE SEQUENCE [LARGE SCALE GENOMIC DNA]</scope>
    <source>
        <strain evidence="4">CD36 / ATCC MYA-646 / CBS 7987 / NCPF 3949 / NRRL Y-17841</strain>
    </source>
</reference>
<name>B9WN74_CANDC</name>
<dbReference type="Pfam" id="PF13472">
    <property type="entry name" value="Lipase_GDSL_2"/>
    <property type="match status" value="1"/>
</dbReference>
<dbReference type="CGD" id="CAL0000170679">
    <property type="gene designation" value="Cd36_35535"/>
</dbReference>
<dbReference type="CDD" id="cd01838">
    <property type="entry name" value="Isoamyl_acetate_hydrolase_like"/>
    <property type="match status" value="1"/>
</dbReference>
<dbReference type="EMBL" id="FM992695">
    <property type="protein sequence ID" value="CAX40541.1"/>
    <property type="molecule type" value="Genomic_DNA"/>
</dbReference>
<dbReference type="AlphaFoldDB" id="B9WN74"/>
<dbReference type="Proteomes" id="UP000002605">
    <property type="component" value="Chromosome R"/>
</dbReference>
<evidence type="ECO:0000313" key="4">
    <source>
        <dbReference type="Proteomes" id="UP000002605"/>
    </source>
</evidence>
<organism evidence="3 4">
    <name type="scientific">Candida dubliniensis (strain CD36 / ATCC MYA-646 / CBS 7987 / NCPF 3949 / NRRL Y-17841)</name>
    <name type="common">Yeast</name>
    <dbReference type="NCBI Taxonomy" id="573826"/>
    <lineage>
        <taxon>Eukaryota</taxon>
        <taxon>Fungi</taxon>
        <taxon>Dikarya</taxon>
        <taxon>Ascomycota</taxon>
        <taxon>Saccharomycotina</taxon>
        <taxon>Pichiomycetes</taxon>
        <taxon>Debaryomycetaceae</taxon>
        <taxon>Candida/Lodderomyces clade</taxon>
        <taxon>Candida</taxon>
    </lineage>
</organism>
<evidence type="ECO:0000259" key="1">
    <source>
        <dbReference type="Pfam" id="PF13472"/>
    </source>
</evidence>
<dbReference type="HOGENOM" id="CLU_051989_0_0_1"/>
<dbReference type="RefSeq" id="XP_002422533.1">
    <property type="nucleotide sequence ID" value="XM_002422488.1"/>
</dbReference>
<gene>
    <name evidence="2" type="ordered locus">Cd36_35535</name>
    <name evidence="3" type="ORF">CD36_35535</name>
</gene>
<dbReference type="eggNOG" id="KOG3035">
    <property type="taxonomic scope" value="Eukaryota"/>
</dbReference>
<keyword evidence="4" id="KW-1185">Reference proteome</keyword>
<dbReference type="SUPFAM" id="SSF52266">
    <property type="entry name" value="SGNH hydrolase"/>
    <property type="match status" value="1"/>
</dbReference>
<dbReference type="FunFam" id="3.40.50.1110:FF:000022">
    <property type="entry name" value="Isoamyl acetate-hydrolyzing esterase"/>
    <property type="match status" value="1"/>
</dbReference>
<sequence>MEYGKFILFGDSITQFSCSHEYGLHPALQNVYMRRLDVINRGFSGYNSEHARLILPKILQAEANIKLMTIFFGTNDAYDYINDIQTVDLDRYKDNITAMVQMALDKGIKPIVIGPGLHDPKMAQQMLAERGRPIDRDPTTNKILLEYSEAAKEVASQNNVVFIDTWNILRQHQGWTKEQLFEISVDNDKWQIGDSLAEIVTDGIHFTTKSYKILFKEIVRAIRESYPEMAPENLPLHLCDWKSIDPKDLSSIFA</sequence>
<feature type="domain" description="SGNH hydrolase-type esterase" evidence="1">
    <location>
        <begin position="8"/>
        <end position="212"/>
    </location>
</feature>
<dbReference type="KEGG" id="cdu:CD36_35535"/>
<dbReference type="PANTHER" id="PTHR14209">
    <property type="entry name" value="ISOAMYL ACETATE-HYDROLYZING ESTERASE 1"/>
    <property type="match status" value="1"/>
</dbReference>
<dbReference type="InterPro" id="IPR013830">
    <property type="entry name" value="SGNH_hydro"/>
</dbReference>
<evidence type="ECO:0000313" key="3">
    <source>
        <dbReference type="EMBL" id="CAX40541.1"/>
    </source>
</evidence>
<protein>
    <submittedName>
        <fullName evidence="3">Isoamyl acetate-hydrolyzing esterase, putative</fullName>
    </submittedName>
</protein>
<dbReference type="InterPro" id="IPR036514">
    <property type="entry name" value="SGNH_hydro_sf"/>
</dbReference>
<dbReference type="PANTHER" id="PTHR14209:SF19">
    <property type="entry name" value="ISOAMYL ACETATE-HYDROLYZING ESTERASE 1 HOMOLOG"/>
    <property type="match status" value="1"/>
</dbReference>
<dbReference type="GeneID" id="8049658"/>
<proteinExistence type="predicted"/>